<keyword evidence="5" id="KW-0690">Ribosome biogenesis</keyword>
<feature type="compositionally biased region" description="Basic and acidic residues" evidence="7">
    <location>
        <begin position="65"/>
        <end position="74"/>
    </location>
</feature>
<dbReference type="EMBL" id="AGSI01000019">
    <property type="protein sequence ID" value="EIE19445.1"/>
    <property type="molecule type" value="Genomic_DNA"/>
</dbReference>
<dbReference type="OrthoDB" id="515203at2759"/>
<evidence type="ECO:0000256" key="5">
    <source>
        <dbReference type="ARBA" id="ARBA00022517"/>
    </source>
</evidence>
<evidence type="ECO:0000256" key="7">
    <source>
        <dbReference type="SAM" id="MobiDB-lite"/>
    </source>
</evidence>
<proteinExistence type="inferred from homology"/>
<dbReference type="PIRSF" id="PIRSF017302">
    <property type="entry name" value="Gltscr2"/>
    <property type="match status" value="1"/>
</dbReference>
<dbReference type="PANTHER" id="PTHR14211">
    <property type="entry name" value="GLIOMA SUPPRESSOR CANDIDATE REGION GENE 2"/>
    <property type="match status" value="1"/>
</dbReference>
<dbReference type="GO" id="GO:0005730">
    <property type="term" value="C:nucleolus"/>
    <property type="evidence" value="ECO:0007669"/>
    <property type="project" value="UniProtKB-SubCell"/>
</dbReference>
<evidence type="ECO:0000256" key="4">
    <source>
        <dbReference type="ARBA" id="ARBA00018339"/>
    </source>
</evidence>
<dbReference type="AlphaFoldDB" id="I0YM26"/>
<dbReference type="GO" id="GO:0005654">
    <property type="term" value="C:nucleoplasm"/>
    <property type="evidence" value="ECO:0007669"/>
    <property type="project" value="UniProtKB-SubCell"/>
</dbReference>
<name>I0YM26_COCSC</name>
<feature type="compositionally biased region" description="Acidic residues" evidence="7">
    <location>
        <begin position="81"/>
        <end position="100"/>
    </location>
</feature>
<dbReference type="GO" id="GO:0008097">
    <property type="term" value="F:5S rRNA binding"/>
    <property type="evidence" value="ECO:0007669"/>
    <property type="project" value="TreeGrafter"/>
</dbReference>
<reference evidence="8 9" key="1">
    <citation type="journal article" date="2012" name="Genome Biol.">
        <title>The genome of the polar eukaryotic microalga coccomyxa subellipsoidea reveals traits of cold adaptation.</title>
        <authorList>
            <person name="Blanc G."/>
            <person name="Agarkova I."/>
            <person name="Grimwood J."/>
            <person name="Kuo A."/>
            <person name="Brueggeman A."/>
            <person name="Dunigan D."/>
            <person name="Gurnon J."/>
            <person name="Ladunga I."/>
            <person name="Lindquist E."/>
            <person name="Lucas S."/>
            <person name="Pangilinan J."/>
            <person name="Proschold T."/>
            <person name="Salamov A."/>
            <person name="Schmutz J."/>
            <person name="Weeks D."/>
            <person name="Yamada T."/>
            <person name="Claverie J.M."/>
            <person name="Grigoriev I."/>
            <person name="Van Etten J."/>
            <person name="Lomsadze A."/>
            <person name="Borodovsky M."/>
        </authorList>
    </citation>
    <scope>NUCLEOTIDE SEQUENCE [LARGE SCALE GENOMIC DNA]</scope>
    <source>
        <strain evidence="8 9">C-169</strain>
    </source>
</reference>
<dbReference type="Proteomes" id="UP000007264">
    <property type="component" value="Unassembled WGS sequence"/>
</dbReference>
<gene>
    <name evidence="8" type="ORF">COCSUDRAFT_48950</name>
</gene>
<feature type="compositionally biased region" description="Basic and acidic residues" evidence="7">
    <location>
        <begin position="123"/>
        <end position="138"/>
    </location>
</feature>
<keyword evidence="6" id="KW-0539">Nucleus</keyword>
<accession>I0YM26</accession>
<comment type="caution">
    <text evidence="8">The sequence shown here is derived from an EMBL/GenBank/DDBJ whole genome shotgun (WGS) entry which is preliminary data.</text>
</comment>
<dbReference type="RefSeq" id="XP_005643989.1">
    <property type="nucleotide sequence ID" value="XM_005643932.1"/>
</dbReference>
<feature type="region of interest" description="Disordered" evidence="7">
    <location>
        <begin position="65"/>
        <end position="183"/>
    </location>
</feature>
<dbReference type="KEGG" id="csl:COCSUDRAFT_48950"/>
<dbReference type="eggNOG" id="KOG2823">
    <property type="taxonomic scope" value="Eukaryota"/>
</dbReference>
<comment type="subcellular location">
    <subcellularLocation>
        <location evidence="1">Nucleus</location>
        <location evidence="1">Nucleolus</location>
    </subcellularLocation>
    <subcellularLocation>
        <location evidence="2">Nucleus</location>
        <location evidence="2">Nucleoplasm</location>
    </subcellularLocation>
</comment>
<evidence type="ECO:0000256" key="1">
    <source>
        <dbReference type="ARBA" id="ARBA00004604"/>
    </source>
</evidence>
<evidence type="ECO:0000313" key="8">
    <source>
        <dbReference type="EMBL" id="EIE19445.1"/>
    </source>
</evidence>
<feature type="compositionally biased region" description="Basic and acidic residues" evidence="7">
    <location>
        <begin position="248"/>
        <end position="275"/>
    </location>
</feature>
<dbReference type="GO" id="GO:0000027">
    <property type="term" value="P:ribosomal large subunit assembly"/>
    <property type="evidence" value="ECO:0007669"/>
    <property type="project" value="TreeGrafter"/>
</dbReference>
<dbReference type="Pfam" id="PF07767">
    <property type="entry name" value="Nop53"/>
    <property type="match status" value="1"/>
</dbReference>
<dbReference type="InterPro" id="IPR011687">
    <property type="entry name" value="Nop53/GLTSCR2"/>
</dbReference>
<keyword evidence="9" id="KW-1185">Reference proteome</keyword>
<comment type="similarity">
    <text evidence="3">Belongs to the NOP53 family.</text>
</comment>
<sequence>MNGLVQTLASCLTQSSSSLIRKAEPVRQIRPVEIDDPGCSYNPDREQHEATVAHAVAVEVQKNIDADMRAKEPQKQAGWEPETDPLLEYQVEEVDGDSEEEHSGQEEGSVPSRRPNKKTRTVRNKEARVKEQEVEMAAKQRLKQQRRELQNLDSIGQEISEAEQERERRQQRRERMKAEKALIAPPRLGKVKFQEAPVQVLLTSEISGSLRKLKPAAMLARERFNSLQKRGIIEPRVRALKKQKRKRIEFTHGQRGEKNREAQKELDAQRKAGKK</sequence>
<dbReference type="STRING" id="574566.I0YM26"/>
<dbReference type="PANTHER" id="PTHR14211:SF7">
    <property type="entry name" value="RIBOSOME BIOGENESIS PROTEIN NOP53"/>
    <property type="match status" value="1"/>
</dbReference>
<evidence type="ECO:0000313" key="9">
    <source>
        <dbReference type="Proteomes" id="UP000007264"/>
    </source>
</evidence>
<feature type="region of interest" description="Disordered" evidence="7">
    <location>
        <begin position="243"/>
        <end position="275"/>
    </location>
</feature>
<dbReference type="GeneID" id="17037485"/>
<evidence type="ECO:0000256" key="2">
    <source>
        <dbReference type="ARBA" id="ARBA00004642"/>
    </source>
</evidence>
<evidence type="ECO:0000256" key="3">
    <source>
        <dbReference type="ARBA" id="ARBA00008838"/>
    </source>
</evidence>
<evidence type="ECO:0000256" key="6">
    <source>
        <dbReference type="ARBA" id="ARBA00023242"/>
    </source>
</evidence>
<organism evidence="8 9">
    <name type="scientific">Coccomyxa subellipsoidea (strain C-169)</name>
    <name type="common">Green microalga</name>
    <dbReference type="NCBI Taxonomy" id="574566"/>
    <lineage>
        <taxon>Eukaryota</taxon>
        <taxon>Viridiplantae</taxon>
        <taxon>Chlorophyta</taxon>
        <taxon>core chlorophytes</taxon>
        <taxon>Trebouxiophyceae</taxon>
        <taxon>Trebouxiophyceae incertae sedis</taxon>
        <taxon>Coccomyxaceae</taxon>
        <taxon>Coccomyxa</taxon>
        <taxon>Coccomyxa subellipsoidea</taxon>
    </lineage>
</organism>
<protein>
    <recommendedName>
        <fullName evidence="4">Ribosome biogenesis protein NOP53</fullName>
    </recommendedName>
</protein>
<dbReference type="GO" id="GO:0006364">
    <property type="term" value="P:rRNA processing"/>
    <property type="evidence" value="ECO:0007669"/>
    <property type="project" value="TreeGrafter"/>
</dbReference>